<comment type="caution">
    <text evidence="2">The sequence shown here is derived from an EMBL/GenBank/DDBJ whole genome shotgun (WGS) entry which is preliminary data.</text>
</comment>
<accession>A0ABR9P3Q7</accession>
<evidence type="ECO:0000256" key="1">
    <source>
        <dbReference type="SAM" id="Phobius"/>
    </source>
</evidence>
<proteinExistence type="predicted"/>
<evidence type="ECO:0000313" key="2">
    <source>
        <dbReference type="EMBL" id="MBE2998479.1"/>
    </source>
</evidence>
<gene>
    <name evidence="2" type="ORF">IDM40_07145</name>
</gene>
<keyword evidence="1" id="KW-0472">Membrane</keyword>
<feature type="transmembrane region" description="Helical" evidence="1">
    <location>
        <begin position="63"/>
        <end position="84"/>
    </location>
</feature>
<keyword evidence="1" id="KW-1133">Transmembrane helix</keyword>
<feature type="transmembrane region" description="Helical" evidence="1">
    <location>
        <begin position="163"/>
        <end position="183"/>
    </location>
</feature>
<protein>
    <submittedName>
        <fullName evidence="2">Uncharacterized protein</fullName>
    </submittedName>
</protein>
<evidence type="ECO:0000313" key="3">
    <source>
        <dbReference type="Proteomes" id="UP000806528"/>
    </source>
</evidence>
<feature type="transmembrane region" description="Helical" evidence="1">
    <location>
        <begin position="28"/>
        <end position="51"/>
    </location>
</feature>
<organism evidence="2 3">
    <name type="scientific">Nocardiopsis coralli</name>
    <dbReference type="NCBI Taxonomy" id="2772213"/>
    <lineage>
        <taxon>Bacteria</taxon>
        <taxon>Bacillati</taxon>
        <taxon>Actinomycetota</taxon>
        <taxon>Actinomycetes</taxon>
        <taxon>Streptosporangiales</taxon>
        <taxon>Nocardiopsidaceae</taxon>
        <taxon>Nocardiopsis</taxon>
    </lineage>
</organism>
<dbReference type="RefSeq" id="WP_193121127.1">
    <property type="nucleotide sequence ID" value="NZ_JADBGI010000005.1"/>
</dbReference>
<dbReference type="Proteomes" id="UP000806528">
    <property type="component" value="Unassembled WGS sequence"/>
</dbReference>
<feature type="transmembrane region" description="Helical" evidence="1">
    <location>
        <begin position="137"/>
        <end position="157"/>
    </location>
</feature>
<keyword evidence="1" id="KW-0812">Transmembrane</keyword>
<keyword evidence="3" id="KW-1185">Reference proteome</keyword>
<name>A0ABR9P3Q7_9ACTN</name>
<sequence>MPPEPPHPLRRRFIEFQIRARARPGRTAVVQGILSGFLFALFWFAAMWFDLVPSESFDSAVEAGFWALAMGVAFGATMGGWFAWYARRADPEPLVAGTRAEDVLAARRQLEGGHLGGPPEIDRLTVQFARQMLRMPWWPRTSGVFFALMAMLNWTLVALSEGSWIHLAGAVMFTVGVVSLYFCNRWVVRRRAAAEEVLALADTGEAPPAPEQG</sequence>
<dbReference type="EMBL" id="JADBGI010000005">
    <property type="protein sequence ID" value="MBE2998479.1"/>
    <property type="molecule type" value="Genomic_DNA"/>
</dbReference>
<reference evidence="2 3" key="1">
    <citation type="submission" date="2020-09" db="EMBL/GenBank/DDBJ databases">
        <title>Diversity and distribution of actinomycetes associated with coral in the coast of Hainan.</title>
        <authorList>
            <person name="Li F."/>
        </authorList>
    </citation>
    <scope>NUCLEOTIDE SEQUENCE [LARGE SCALE GENOMIC DNA]</scope>
    <source>
        <strain evidence="2 3">HNM0947</strain>
    </source>
</reference>